<dbReference type="SUPFAM" id="SSF109604">
    <property type="entry name" value="HD-domain/PDEase-like"/>
    <property type="match status" value="1"/>
</dbReference>
<evidence type="ECO:0000256" key="1">
    <source>
        <dbReference type="ARBA" id="ARBA00022535"/>
    </source>
</evidence>
<feature type="region of interest" description="Disordered" evidence="5">
    <location>
        <begin position="377"/>
        <end position="424"/>
    </location>
</feature>
<accession>A0ABM1T565</accession>
<dbReference type="PROSITE" id="PS00126">
    <property type="entry name" value="PDEASE_I_1"/>
    <property type="match status" value="1"/>
</dbReference>
<feature type="domain" description="PDEase" evidence="6">
    <location>
        <begin position="480"/>
        <end position="864"/>
    </location>
</feature>
<dbReference type="InterPro" id="IPR003607">
    <property type="entry name" value="HD/PDEase_dom"/>
</dbReference>
<protein>
    <recommendedName>
        <fullName evidence="4">Phosphodiesterase</fullName>
        <ecNumber evidence="4">3.1.4.-</ecNumber>
    </recommendedName>
</protein>
<dbReference type="EC" id="3.1.4.-" evidence="4"/>
<dbReference type="PANTHER" id="PTHR11347">
    <property type="entry name" value="CYCLIC NUCLEOTIDE PHOSPHODIESTERASE"/>
    <property type="match status" value="1"/>
</dbReference>
<dbReference type="PROSITE" id="PS51845">
    <property type="entry name" value="PDEASE_I_2"/>
    <property type="match status" value="1"/>
</dbReference>
<organism evidence="7 8">
    <name type="scientific">Limulus polyphemus</name>
    <name type="common">Atlantic horseshoe crab</name>
    <dbReference type="NCBI Taxonomy" id="6850"/>
    <lineage>
        <taxon>Eukaryota</taxon>
        <taxon>Metazoa</taxon>
        <taxon>Ecdysozoa</taxon>
        <taxon>Arthropoda</taxon>
        <taxon>Chelicerata</taxon>
        <taxon>Merostomata</taxon>
        <taxon>Xiphosura</taxon>
        <taxon>Limulidae</taxon>
        <taxon>Limulus</taxon>
    </lineage>
</organism>
<keyword evidence="2 4" id="KW-0479">Metal-binding</keyword>
<evidence type="ECO:0000259" key="6">
    <source>
        <dbReference type="PROSITE" id="PS51845"/>
    </source>
</evidence>
<reference evidence="8" key="1">
    <citation type="submission" date="2025-08" db="UniProtKB">
        <authorList>
            <consortium name="RefSeq"/>
        </authorList>
    </citation>
    <scope>IDENTIFICATION</scope>
    <source>
        <tissue evidence="8">Muscle</tissue>
    </source>
</reference>
<comment type="similarity">
    <text evidence="4">Belongs to the cyclic nucleotide phosphodiesterase family.</text>
</comment>
<dbReference type="PRINTS" id="PR00387">
    <property type="entry name" value="PDIESTERASE1"/>
</dbReference>
<feature type="region of interest" description="Disordered" evidence="5">
    <location>
        <begin position="871"/>
        <end position="895"/>
    </location>
</feature>
<sequence length="895" mass="100806">MGTVCSYTKTGIVTEREVWRTQGLFHSHRQDSEEWGQFSVECTVRHSGCRNTLAFENPGFEITDIEDHYTNYSSLDNMNIGIIMSDKVRHCCNTCFQDEGECGSLLSLNGPTEGSYNSNILQEELCECCKFCRTERKRLGLTGPTPCESCTCMLCKRKPPLMAWNAEIESIAEAVEPPMEIVPFKDDFCGLCDFFTEGSHENWSGLDEDVGLVVRDLEKLKNRNERENVKDNCKRRVVFQKGDSGTQHIIIQDEWTSYHIEVANPPEDQEADEENVDKEQDPVSTQSGTVVVRRMHPRGGALMRGVAQEKDEAMERTDSKLESLTRAETTGACDKAASRLREIAQHLQHGDVPISVLQKTLQYAACVLETVSMGETRKQTTGTPANCSPILTSSKKRSSLQSTTTRDSTRRLTDEEDELSEVQPDAVPNEVRDWLASTFTRQAAAQRRRSEDKPRFRSVANAIRAGIMVDKIYRRMSSSAVMQIPNQIAQHLKNIDEWNFDVFSVNKVANGQVLRYVATDLLNRYGLVHKFKIPVNILENLLIQVELGYCKHKNPYHNNIHAADVTQTVHYMLCQGGLANWLTDLEVFATLFAAIIHDFEHTGTTNNFHVMSGSDTALLYNDRAVLENHHISAAFRLMMDEGLNILQNLSKEEYRDFRSLVIEMVLGTDMSSHFHQIKTMKSLLSLTEFNIDKTKALSLILHSCDISHPSKQWMLHYGDKEKELGLPFSPLCDRNTTLIAESQIGFIDFIVYPSMDVLGGLLSKIQLTQVQGNRPTEDSISEENESKTESKSRTKSMSSMQTKGTNSTTLDSANSSVVGVKTKSSVNTTCFPSLNSGAQKEIRWPWITNLDKNKNLWQERAQKDAELKALEAVQKSPSENLEDKTSHPSSSTSEN</sequence>
<feature type="region of interest" description="Disordered" evidence="5">
    <location>
        <begin position="772"/>
        <end position="817"/>
    </location>
</feature>
<dbReference type="Pfam" id="PF08499">
    <property type="entry name" value="PDEase_I_N"/>
    <property type="match status" value="1"/>
</dbReference>
<evidence type="ECO:0000256" key="5">
    <source>
        <dbReference type="SAM" id="MobiDB-lite"/>
    </source>
</evidence>
<dbReference type="InterPro" id="IPR002073">
    <property type="entry name" value="PDEase_catalytic_dom"/>
</dbReference>
<feature type="compositionally biased region" description="Polar residues" evidence="5">
    <location>
        <begin position="379"/>
        <end position="393"/>
    </location>
</feature>
<keyword evidence="3 4" id="KW-0378">Hydrolase</keyword>
<dbReference type="Proteomes" id="UP000694941">
    <property type="component" value="Unplaced"/>
</dbReference>
<evidence type="ECO:0000256" key="2">
    <source>
        <dbReference type="ARBA" id="ARBA00022723"/>
    </source>
</evidence>
<feature type="compositionally biased region" description="Polar residues" evidence="5">
    <location>
        <begin position="804"/>
        <end position="813"/>
    </location>
</feature>
<name>A0ABM1T565_LIMPO</name>
<dbReference type="GeneID" id="106466596"/>
<dbReference type="CDD" id="cd00077">
    <property type="entry name" value="HDc"/>
    <property type="match status" value="1"/>
</dbReference>
<comment type="cofactor">
    <cofactor evidence="4">
        <name>a divalent metal cation</name>
        <dbReference type="ChEBI" id="CHEBI:60240"/>
    </cofactor>
    <text evidence="4">Binds 2 divalent metal cations per subunit. Site 1 may preferentially bind zinc ions, while site 2 has a preference for magnesium and/or manganese ions.</text>
</comment>
<dbReference type="SMART" id="SM00471">
    <property type="entry name" value="HDc"/>
    <property type="match status" value="1"/>
</dbReference>
<evidence type="ECO:0000256" key="3">
    <source>
        <dbReference type="ARBA" id="ARBA00022801"/>
    </source>
</evidence>
<keyword evidence="1" id="KW-0140">cGMP</keyword>
<evidence type="ECO:0000313" key="8">
    <source>
        <dbReference type="RefSeq" id="XP_022251021.1"/>
    </source>
</evidence>
<dbReference type="RefSeq" id="XP_022251021.1">
    <property type="nucleotide sequence ID" value="XM_022395313.1"/>
</dbReference>
<dbReference type="InterPro" id="IPR023174">
    <property type="entry name" value="PDEase_CS"/>
</dbReference>
<proteinExistence type="inferred from homology"/>
<dbReference type="Pfam" id="PF00233">
    <property type="entry name" value="PDEase_I"/>
    <property type="match status" value="1"/>
</dbReference>
<dbReference type="InterPro" id="IPR013706">
    <property type="entry name" value="PDE1_N"/>
</dbReference>
<gene>
    <name evidence="8" type="primary">LOC106466596</name>
</gene>
<evidence type="ECO:0000313" key="7">
    <source>
        <dbReference type="Proteomes" id="UP000694941"/>
    </source>
</evidence>
<feature type="region of interest" description="Disordered" evidence="5">
    <location>
        <begin position="267"/>
        <end position="287"/>
    </location>
</feature>
<evidence type="ECO:0000256" key="4">
    <source>
        <dbReference type="RuleBase" id="RU363067"/>
    </source>
</evidence>
<dbReference type="InterPro" id="IPR036971">
    <property type="entry name" value="PDEase_catalytic_dom_sf"/>
</dbReference>
<dbReference type="Gene3D" id="1.10.1300.10">
    <property type="entry name" value="3'5'-cyclic nucleotide phosphodiesterase, catalytic domain"/>
    <property type="match status" value="1"/>
</dbReference>
<dbReference type="InterPro" id="IPR023088">
    <property type="entry name" value="PDEase"/>
</dbReference>
<feature type="compositionally biased region" description="Acidic residues" evidence="5">
    <location>
        <begin position="267"/>
        <end position="276"/>
    </location>
</feature>
<keyword evidence="7" id="KW-1185">Reference proteome</keyword>